<sequence>MSAINEEADPKDSNLEKRVKELFDGGLTRPVEAEDELLFGQMVPAPAELISEKHDMDDFALALANVIDSRGTKLDARSYRALAYLSDSISPDSFSENDEKRANAESDVFQADEMLQESIAIHDALFSQISAARNVKEEIEIELAKYAFEREKEGQPIDVSAVRIMRANIEDSEAEIAKLQSQISDMNAKREVIIGRKAKAERQLNTLKTTILSARTLYEKQLLKKLALGATYDKTTKMSPEVRSILFDKISSLKETVGASRDDIDFIGGTVIGVEGVSLNVSPEGRALQAIYDISQKLYDAGAPPKVRAEMAMAMRSELSSGLMAVDHKVREDNSLIREFELLNLASLAGFNPNVVTQVFGVPISGVGKRLLDAWFENSRTPLMFEDIRGLFKMTTYHPDTYLDVMSLSESLNQAQMRDLAPKRKSSEKPDGGDKPPTGATKVVIPTEPSEADEEFIENLIDDEDYDVEF</sequence>
<feature type="coiled-coil region" evidence="1">
    <location>
        <begin position="162"/>
        <end position="189"/>
    </location>
</feature>
<organism evidence="3">
    <name type="scientific">viral metagenome</name>
    <dbReference type="NCBI Taxonomy" id="1070528"/>
    <lineage>
        <taxon>unclassified sequences</taxon>
        <taxon>metagenomes</taxon>
        <taxon>organismal metagenomes</taxon>
    </lineage>
</organism>
<feature type="compositionally biased region" description="Acidic residues" evidence="2">
    <location>
        <begin position="450"/>
        <end position="470"/>
    </location>
</feature>
<feature type="compositionally biased region" description="Basic and acidic residues" evidence="2">
    <location>
        <begin position="420"/>
        <end position="434"/>
    </location>
</feature>
<evidence type="ECO:0000313" key="3">
    <source>
        <dbReference type="EMBL" id="GBH22458.1"/>
    </source>
</evidence>
<evidence type="ECO:0000256" key="2">
    <source>
        <dbReference type="SAM" id="MobiDB-lite"/>
    </source>
</evidence>
<name>A0A2V0RIE5_9ZZZZ</name>
<evidence type="ECO:0000256" key="1">
    <source>
        <dbReference type="SAM" id="Coils"/>
    </source>
</evidence>
<accession>A0A2V0RIE5</accession>
<keyword evidence="1" id="KW-0175">Coiled coil</keyword>
<feature type="region of interest" description="Disordered" evidence="2">
    <location>
        <begin position="416"/>
        <end position="470"/>
    </location>
</feature>
<dbReference type="AlphaFoldDB" id="A0A2V0RIE5"/>
<comment type="caution">
    <text evidence="3">The sequence shown here is derived from an EMBL/GenBank/DDBJ whole genome shotgun (WGS) entry which is preliminary data.</text>
</comment>
<proteinExistence type="predicted"/>
<protein>
    <submittedName>
        <fullName evidence="3">Uncharacterized protein</fullName>
    </submittedName>
</protein>
<reference evidence="3" key="1">
    <citation type="submission" date="2017-04" db="EMBL/GenBank/DDBJ databases">
        <title>Unveiling RNA virosphere associated with marine microorganisms.</title>
        <authorList>
            <person name="Urayama S."/>
            <person name="Takaki Y."/>
            <person name="Nishi S."/>
            <person name="Yoshida Y."/>
            <person name="Deguchi S."/>
            <person name="Takai K."/>
            <person name="Nunoura T."/>
        </authorList>
    </citation>
    <scope>NUCLEOTIDE SEQUENCE</scope>
</reference>
<dbReference type="EMBL" id="BDQC01000077">
    <property type="protein sequence ID" value="GBH22458.1"/>
    <property type="molecule type" value="Genomic_RNA"/>
</dbReference>